<feature type="region of interest" description="Disordered" evidence="1">
    <location>
        <begin position="28"/>
        <end position="56"/>
    </location>
</feature>
<evidence type="ECO:0000259" key="3">
    <source>
        <dbReference type="PROSITE" id="PS50206"/>
    </source>
</evidence>
<feature type="chain" id="PRO_5038621233" evidence="2">
    <location>
        <begin position="25"/>
        <end position="460"/>
    </location>
</feature>
<feature type="compositionally biased region" description="Low complexity" evidence="1">
    <location>
        <begin position="40"/>
        <end position="52"/>
    </location>
</feature>
<feature type="signal peptide" evidence="2">
    <location>
        <begin position="1"/>
        <end position="24"/>
    </location>
</feature>
<evidence type="ECO:0000313" key="4">
    <source>
        <dbReference type="EMBL" id="AUG58379.1"/>
    </source>
</evidence>
<dbReference type="Pfam" id="PF13416">
    <property type="entry name" value="SBP_bac_8"/>
    <property type="match status" value="1"/>
</dbReference>
<keyword evidence="2" id="KW-0732">Signal</keyword>
<dbReference type="Gene3D" id="3.40.190.10">
    <property type="entry name" value="Periplasmic binding protein-like II"/>
    <property type="match status" value="1"/>
</dbReference>
<dbReference type="InterPro" id="IPR006059">
    <property type="entry name" value="SBP"/>
</dbReference>
<keyword evidence="5" id="KW-1185">Reference proteome</keyword>
<dbReference type="InterPro" id="IPR001763">
    <property type="entry name" value="Rhodanese-like_dom"/>
</dbReference>
<dbReference type="PANTHER" id="PTHR43649">
    <property type="entry name" value="ARABINOSE-BINDING PROTEIN-RELATED"/>
    <property type="match status" value="1"/>
</dbReference>
<dbReference type="InterPro" id="IPR050490">
    <property type="entry name" value="Bact_solute-bd_prot1"/>
</dbReference>
<evidence type="ECO:0000313" key="5">
    <source>
        <dbReference type="Proteomes" id="UP000233534"/>
    </source>
</evidence>
<evidence type="ECO:0000256" key="1">
    <source>
        <dbReference type="SAM" id="MobiDB-lite"/>
    </source>
</evidence>
<organism evidence="4 5">
    <name type="scientific">Acetivibrio saccincola</name>
    <dbReference type="NCBI Taxonomy" id="1677857"/>
    <lineage>
        <taxon>Bacteria</taxon>
        <taxon>Bacillati</taxon>
        <taxon>Bacillota</taxon>
        <taxon>Clostridia</taxon>
        <taxon>Eubacteriales</taxon>
        <taxon>Oscillospiraceae</taxon>
        <taxon>Acetivibrio</taxon>
    </lineage>
</organism>
<protein>
    <submittedName>
        <fullName evidence="4">Bacterial extracellular solute-binding protein</fullName>
    </submittedName>
</protein>
<feature type="domain" description="Rhodanese" evidence="3">
    <location>
        <begin position="118"/>
        <end position="148"/>
    </location>
</feature>
<dbReference type="EMBL" id="CP025197">
    <property type="protein sequence ID" value="AUG58379.1"/>
    <property type="molecule type" value="Genomic_DNA"/>
</dbReference>
<reference evidence="4 5" key="1">
    <citation type="submission" date="2017-12" db="EMBL/GenBank/DDBJ databases">
        <title>Complete genome sequence of Herbivorax saccincola GGR1, a novel Cellulosome-producing hydrolytic bacterium in a thermophilic biogas plant, established by Illumina and Nanopore MinION sequencing.</title>
        <authorList>
            <person name="Pechtl A."/>
            <person name="Ruckert C."/>
            <person name="Koeck D.E."/>
            <person name="Maus I."/>
            <person name="Winkler A."/>
            <person name="Kalinowski J."/>
            <person name="Puhler A."/>
            <person name="Schwarz W.W."/>
            <person name="Zverlov V.V."/>
            <person name="Schluter A."/>
            <person name="Liebl W."/>
        </authorList>
    </citation>
    <scope>NUCLEOTIDE SEQUENCE [LARGE SCALE GENOMIC DNA]</scope>
    <source>
        <strain evidence="5">SR1</strain>
    </source>
</reference>
<dbReference type="Proteomes" id="UP000233534">
    <property type="component" value="Chromosome"/>
</dbReference>
<gene>
    <name evidence="4" type="ORF">HVS_12530</name>
</gene>
<dbReference type="AlphaFoldDB" id="A0A2K9E4Q6"/>
<dbReference type="RefSeq" id="WP_101302812.1">
    <property type="nucleotide sequence ID" value="NZ_CP025197.1"/>
</dbReference>
<name>A0A2K9E4Q6_9FIRM</name>
<accession>A0A2K9E4Q6</accession>
<dbReference type="KEGG" id="hsc:HVS_12530"/>
<dbReference type="SUPFAM" id="SSF53850">
    <property type="entry name" value="Periplasmic binding protein-like II"/>
    <property type="match status" value="1"/>
</dbReference>
<dbReference type="PROSITE" id="PS51257">
    <property type="entry name" value="PROKAR_LIPOPROTEIN"/>
    <property type="match status" value="1"/>
</dbReference>
<dbReference type="PANTHER" id="PTHR43649:SF12">
    <property type="entry name" value="DIACETYLCHITOBIOSE BINDING PROTEIN DASA"/>
    <property type="match status" value="1"/>
</dbReference>
<sequence>MNKQYIKKGVAVVLSVLMTASLLVGCKKDTDQPQPTDPAETQQNGGEETQGSGEEGKKELKGTLVFAHFNNDEASVLAKAFEDKYPGVTVEVQITDRANDAYVTAVTSDIRAGNPPDVFAAEAADVKRLVNYEGGYEDLSAAPYNAEELKSKLLPYTIEIGRSDDGKIRALSHQGTPAAIGYKRSLARKHLGTDDPAEIAEMFSSKEKILETAKKLGDAGVNIFPTWQELMRIYLGAREKPWVVDGKLTIDDKIYEMIDLVKELRDNGYEGEMNAWDTQWYAAIEDEENFAWAIPTWGLRWIIIAGMEGEEDNPMATAGEWGLAHAPTPYYWGGTWYGIAQDSENKELAWEFIKFLTLDEEQCEAHARKTGDFTSNLAVIEKLSKDESFVHELIGQNPYEFYLPLLDKINPNLMTRYDGTIEDAFQEAMKSYLAGTLTKDEMLQQFKDKVRSDIHDIEVD</sequence>
<dbReference type="PROSITE" id="PS50206">
    <property type="entry name" value="RHODANESE_3"/>
    <property type="match status" value="1"/>
</dbReference>
<evidence type="ECO:0000256" key="2">
    <source>
        <dbReference type="SAM" id="SignalP"/>
    </source>
</evidence>
<proteinExistence type="predicted"/>